<feature type="compositionally biased region" description="Polar residues" evidence="1">
    <location>
        <begin position="35"/>
        <end position="52"/>
    </location>
</feature>
<comment type="caution">
    <text evidence="2">The sequence shown here is derived from an EMBL/GenBank/DDBJ whole genome shotgun (WGS) entry which is preliminary data.</text>
</comment>
<dbReference type="Proteomes" id="UP001152049">
    <property type="component" value="Unassembled WGS sequence"/>
</dbReference>
<evidence type="ECO:0000256" key="1">
    <source>
        <dbReference type="SAM" id="MobiDB-lite"/>
    </source>
</evidence>
<accession>A0A9W8RYR3</accession>
<sequence length="78" mass="8549">MSSPNQSYNYGYSNSSSGSTYTGGQGTSNGYMLSQWANSQNPGERFSTTGQKSGRGAMKGMDVILDFERDFNRSKRAR</sequence>
<protein>
    <submittedName>
        <fullName evidence="2">Uncharacterized protein</fullName>
    </submittedName>
</protein>
<dbReference type="OrthoDB" id="5080544at2759"/>
<gene>
    <name evidence="2" type="ORF">NW762_007060</name>
</gene>
<name>A0A9W8RYR3_9HYPO</name>
<feature type="compositionally biased region" description="Basic and acidic residues" evidence="1">
    <location>
        <begin position="66"/>
        <end position="78"/>
    </location>
</feature>
<evidence type="ECO:0000313" key="3">
    <source>
        <dbReference type="Proteomes" id="UP001152049"/>
    </source>
</evidence>
<dbReference type="AlphaFoldDB" id="A0A9W8RYR3"/>
<organism evidence="2 3">
    <name type="scientific">Fusarium torreyae</name>
    <dbReference type="NCBI Taxonomy" id="1237075"/>
    <lineage>
        <taxon>Eukaryota</taxon>
        <taxon>Fungi</taxon>
        <taxon>Dikarya</taxon>
        <taxon>Ascomycota</taxon>
        <taxon>Pezizomycotina</taxon>
        <taxon>Sordariomycetes</taxon>
        <taxon>Hypocreomycetidae</taxon>
        <taxon>Hypocreales</taxon>
        <taxon>Nectriaceae</taxon>
        <taxon>Fusarium</taxon>
    </lineage>
</organism>
<reference evidence="2" key="1">
    <citation type="submission" date="2022-09" db="EMBL/GenBank/DDBJ databases">
        <title>Fusarium specimens isolated from Avocado Roots.</title>
        <authorList>
            <person name="Stajich J."/>
            <person name="Roper C."/>
            <person name="Heimlech-Rivalta G."/>
        </authorList>
    </citation>
    <scope>NUCLEOTIDE SEQUENCE</scope>
    <source>
        <strain evidence="2">CF00136</strain>
    </source>
</reference>
<feature type="region of interest" description="Disordered" evidence="1">
    <location>
        <begin position="1"/>
        <end position="78"/>
    </location>
</feature>
<proteinExistence type="predicted"/>
<evidence type="ECO:0000313" key="2">
    <source>
        <dbReference type="EMBL" id="KAJ4261627.1"/>
    </source>
</evidence>
<feature type="compositionally biased region" description="Low complexity" evidence="1">
    <location>
        <begin position="1"/>
        <end position="20"/>
    </location>
</feature>
<keyword evidence="3" id="KW-1185">Reference proteome</keyword>
<dbReference type="EMBL" id="JAOQAZ010000012">
    <property type="protein sequence ID" value="KAJ4261627.1"/>
    <property type="molecule type" value="Genomic_DNA"/>
</dbReference>